<evidence type="ECO:0000313" key="1">
    <source>
        <dbReference type="EMBL" id="KKT40888.1"/>
    </source>
</evidence>
<reference evidence="1 2" key="1">
    <citation type="journal article" date="2015" name="Nature">
        <title>rRNA introns, odd ribosomes, and small enigmatic genomes across a large radiation of phyla.</title>
        <authorList>
            <person name="Brown C.T."/>
            <person name="Hug L.A."/>
            <person name="Thomas B.C."/>
            <person name="Sharon I."/>
            <person name="Castelle C.J."/>
            <person name="Singh A."/>
            <person name="Wilkins M.J."/>
            <person name="Williams K.H."/>
            <person name="Banfield J.F."/>
        </authorList>
    </citation>
    <scope>NUCLEOTIDE SEQUENCE [LARGE SCALE GENOMIC DNA]</scope>
</reference>
<dbReference type="Proteomes" id="UP000034736">
    <property type="component" value="Unassembled WGS sequence"/>
</dbReference>
<name>A0A0G1H2Y6_9BACT</name>
<dbReference type="STRING" id="1618647.UW30_C0016G0019"/>
<comment type="caution">
    <text evidence="1">The sequence shown here is derived from an EMBL/GenBank/DDBJ whole genome shotgun (WGS) entry which is preliminary data.</text>
</comment>
<sequence>MYIDKGNSLLTGEKVSLRVVKHQGKPVFETEFIRWDMVAQKYEHGEEQHCFEANCSITHKSVRIYQLAADEKLKLEVGDMVKAEVKSFSVAWNMTADGRRKIYISVKNARRVFSGTRAIEWPAVLVRNTETPKLRITLKCGSKILREKKIPLTLKHVHVLHDGRVWSTRQLFLPNRSVVQVLADSMAFNSVGQYREEQRKTLGKLATNSMLDAMIKSLPVIENFDNATDRTKPTNRERLASR</sequence>
<protein>
    <submittedName>
        <fullName evidence="1">Uncharacterized protein</fullName>
    </submittedName>
</protein>
<organism evidence="1 2">
    <name type="scientific">Candidatus Giovannonibacteria bacterium GW2011_GWA2_44_13b</name>
    <dbReference type="NCBI Taxonomy" id="1618647"/>
    <lineage>
        <taxon>Bacteria</taxon>
        <taxon>Candidatus Giovannoniibacteriota</taxon>
    </lineage>
</organism>
<dbReference type="EMBL" id="LCHU01000016">
    <property type="protein sequence ID" value="KKT40888.1"/>
    <property type="molecule type" value="Genomic_DNA"/>
</dbReference>
<proteinExistence type="predicted"/>
<dbReference type="AlphaFoldDB" id="A0A0G1H2Y6"/>
<accession>A0A0G1H2Y6</accession>
<gene>
    <name evidence="1" type="ORF">UW30_C0016G0019</name>
</gene>
<evidence type="ECO:0000313" key="2">
    <source>
        <dbReference type="Proteomes" id="UP000034736"/>
    </source>
</evidence>